<organism evidence="1 2">
    <name type="scientific">Gossypium armourianum</name>
    <dbReference type="NCBI Taxonomy" id="34283"/>
    <lineage>
        <taxon>Eukaryota</taxon>
        <taxon>Viridiplantae</taxon>
        <taxon>Streptophyta</taxon>
        <taxon>Embryophyta</taxon>
        <taxon>Tracheophyta</taxon>
        <taxon>Spermatophyta</taxon>
        <taxon>Magnoliopsida</taxon>
        <taxon>eudicotyledons</taxon>
        <taxon>Gunneridae</taxon>
        <taxon>Pentapetalae</taxon>
        <taxon>rosids</taxon>
        <taxon>malvids</taxon>
        <taxon>Malvales</taxon>
        <taxon>Malvaceae</taxon>
        <taxon>Malvoideae</taxon>
        <taxon>Gossypium</taxon>
    </lineage>
</organism>
<evidence type="ECO:0000313" key="2">
    <source>
        <dbReference type="Proteomes" id="UP000593575"/>
    </source>
</evidence>
<comment type="caution">
    <text evidence="1">The sequence shown here is derived from an EMBL/GenBank/DDBJ whole genome shotgun (WGS) entry which is preliminary data.</text>
</comment>
<gene>
    <name evidence="1" type="ORF">Goarm_020647</name>
</gene>
<reference evidence="1 2" key="1">
    <citation type="journal article" date="2019" name="Genome Biol. Evol.">
        <title>Insights into the evolution of the New World diploid cottons (Gossypium, subgenus Houzingenia) based on genome sequencing.</title>
        <authorList>
            <person name="Grover C.E."/>
            <person name="Arick M.A. 2nd"/>
            <person name="Thrash A."/>
            <person name="Conover J.L."/>
            <person name="Sanders W.S."/>
            <person name="Peterson D.G."/>
            <person name="Frelichowski J.E."/>
            <person name="Scheffler J.A."/>
            <person name="Scheffler B.E."/>
            <person name="Wendel J.F."/>
        </authorList>
    </citation>
    <scope>NUCLEOTIDE SEQUENCE [LARGE SCALE GENOMIC DNA]</scope>
    <source>
        <strain evidence="1">6</strain>
        <tissue evidence="1">Leaf</tissue>
    </source>
</reference>
<protein>
    <submittedName>
        <fullName evidence="1">Uncharacterized protein</fullName>
    </submittedName>
</protein>
<proteinExistence type="predicted"/>
<keyword evidence="2" id="KW-1185">Reference proteome</keyword>
<dbReference type="AlphaFoldDB" id="A0A7J9IQR9"/>
<accession>A0A7J9IQR9</accession>
<sequence length="162" mass="18519">MTLKRHSWRFQDLVVPPRRCAEGRKARVSFWDLLMGFSMEANRSTKALTEEDIELLEGSVYTEIIEGTRVSFWDMLMGFPMEANRSMKALIEEDIELLEGSVYNETIEGIPLITFLERIHFLIKKSMDQSVNIKLLGRSPSLFLGHVEGISDGSKSFNEGTK</sequence>
<name>A0A7J9IQR9_9ROSI</name>
<evidence type="ECO:0000313" key="1">
    <source>
        <dbReference type="EMBL" id="MBA0823954.1"/>
    </source>
</evidence>
<dbReference type="EMBL" id="JABFAE010000002">
    <property type="protein sequence ID" value="MBA0823954.1"/>
    <property type="molecule type" value="Genomic_DNA"/>
</dbReference>
<dbReference type="Proteomes" id="UP000593575">
    <property type="component" value="Unassembled WGS sequence"/>
</dbReference>